<comment type="caution">
    <text evidence="12">The sequence shown here is derived from an EMBL/GenBank/DDBJ whole genome shotgun (WGS) entry which is preliminary data.</text>
</comment>
<dbReference type="EMBL" id="RSCD01000014">
    <property type="protein sequence ID" value="RSH89206.1"/>
    <property type="molecule type" value="Genomic_DNA"/>
</dbReference>
<comment type="similarity">
    <text evidence="2">Belongs to the SKN1/KRE6 family.</text>
</comment>
<keyword evidence="3 10" id="KW-0812">Transmembrane</keyword>
<dbReference type="FunFam" id="2.60.120.200:FF:000135">
    <property type="entry name" value="Related to KRE6-glucan synthase subunit"/>
    <property type="match status" value="1"/>
</dbReference>
<evidence type="ECO:0000256" key="6">
    <source>
        <dbReference type="ARBA" id="ARBA00023136"/>
    </source>
</evidence>
<dbReference type="GO" id="GO:0015926">
    <property type="term" value="F:glucosidase activity"/>
    <property type="evidence" value="ECO:0007669"/>
    <property type="project" value="TreeGrafter"/>
</dbReference>
<name>A0A427YDP5_9TREE</name>
<dbReference type="Proteomes" id="UP000279259">
    <property type="component" value="Unassembled WGS sequence"/>
</dbReference>
<feature type="compositionally biased region" description="Low complexity" evidence="9">
    <location>
        <begin position="89"/>
        <end position="102"/>
    </location>
</feature>
<dbReference type="AlphaFoldDB" id="A0A427YDP5"/>
<feature type="compositionally biased region" description="Polar residues" evidence="9">
    <location>
        <begin position="74"/>
        <end position="88"/>
    </location>
</feature>
<dbReference type="SUPFAM" id="SSF49899">
    <property type="entry name" value="Concanavalin A-like lectins/glucanases"/>
    <property type="match status" value="1"/>
</dbReference>
<feature type="compositionally biased region" description="Low complexity" evidence="9">
    <location>
        <begin position="132"/>
        <end position="141"/>
    </location>
</feature>
<keyword evidence="4" id="KW-0735">Signal-anchor</keyword>
<feature type="compositionally biased region" description="Polar residues" evidence="9">
    <location>
        <begin position="24"/>
        <end position="36"/>
    </location>
</feature>
<keyword evidence="8" id="KW-0961">Cell wall biogenesis/degradation</keyword>
<sequence>MFKSNKSNTKSKQNNPASAAYAFSQPNTAHSSSSAARQRELETFYQPLPTPSAQAQPQTQNQGQNQGQRQGASTPVNRSQPTSTRYNNPFSDPASSSRPDSPGFYPPRTPSPSGLNASSALLSGHGNNQSPSTGASARSNGNGSGMPAPTRSYAPRQGGMPARGDSQAALLDNRQSPATNARRYGPTASSAPVGPNAALLGSPAQSDKQTFAQDPSANGWGGGLDANPEADDYLHNPDPKRDRKNDRGGSIFTLRGFYNVGCLFILLICLITLFAGYPIISHYTSVTLSTNGAYNLGGINSTGQVPQISNFPSVVDPDTPSSVYTRTGFDGEQYTLVFSDEFNKDGRTFYPGDDPYWTGVDLHYWPTGDFEWYDPSAITTSGGNLVITMTQESIHDLNFKSGMLQSWNQLCFQYSVYLEVRVSLPGTPAVGGFWPGVWMMGNLGRPGYGATTDGTWPYTYDSCDLGTLKNQSNAAGTGPAAIVNPDGSALSYLPGQRMSACTCKGEDHAGPAVNYGRGVPEIDVLEAQTDLSIPQGQVSQSCQVAPFDADYNYVNTSAGAVQYDTTKTKWNSYKGGQYQEAVSSLTYIDTSDYQLTSGSFGVHGFEYYTNPSARTSGHITWVADGAKSWTMYPAAVGPNTDSQVSQRLISEEPMAMVRFRWWDLSGNGELTMVSCCFVPAILSPPPFSSHITLVCYPGSIPAPSLPAPCRLVSRLSSAVFLRVIVTPSYLSSLGRSHQQIINFGMSNNFQTVNFDQLKWPAQMLVDYVRVYQRSDGKMGCDPSDRPTANYIANHANAYNNPNLTTWEGAGYSMPVSVCGDGERGDLSGARRGTAWRVLGVAWRKEERGGRQRSRGKQRGGGEQSSRGLAGTGDARVNG</sequence>
<organism evidence="12 13">
    <name type="scientific">Saitozyma podzolica</name>
    <dbReference type="NCBI Taxonomy" id="1890683"/>
    <lineage>
        <taxon>Eukaryota</taxon>
        <taxon>Fungi</taxon>
        <taxon>Dikarya</taxon>
        <taxon>Basidiomycota</taxon>
        <taxon>Agaricomycotina</taxon>
        <taxon>Tremellomycetes</taxon>
        <taxon>Tremellales</taxon>
        <taxon>Trimorphomycetaceae</taxon>
        <taxon>Saitozyma</taxon>
    </lineage>
</organism>
<dbReference type="PANTHER" id="PTHR31361:SF15">
    <property type="entry name" value="GH16 DOMAIN-CONTAINING PROTEIN"/>
    <property type="match status" value="1"/>
</dbReference>
<reference evidence="12 13" key="1">
    <citation type="submission" date="2018-11" db="EMBL/GenBank/DDBJ databases">
        <title>Genome sequence of Saitozyma podzolica DSM 27192.</title>
        <authorList>
            <person name="Aliyu H."/>
            <person name="Gorte O."/>
            <person name="Ochsenreither K."/>
        </authorList>
    </citation>
    <scope>NUCLEOTIDE SEQUENCE [LARGE SCALE GENOMIC DNA]</scope>
    <source>
        <strain evidence="12 13">DSM 27192</strain>
    </source>
</reference>
<gene>
    <name evidence="12" type="ORF">EHS25_002318</name>
</gene>
<dbReference type="InterPro" id="IPR013320">
    <property type="entry name" value="ConA-like_dom_sf"/>
</dbReference>
<dbReference type="Gene3D" id="2.60.120.200">
    <property type="match status" value="2"/>
</dbReference>
<keyword evidence="13" id="KW-1185">Reference proteome</keyword>
<dbReference type="STRING" id="1890683.A0A427YDP5"/>
<dbReference type="PROSITE" id="PS51762">
    <property type="entry name" value="GH16_2"/>
    <property type="match status" value="1"/>
</dbReference>
<keyword evidence="6 10" id="KW-0472">Membrane</keyword>
<dbReference type="InterPro" id="IPR005629">
    <property type="entry name" value="Skn1/Kre6/Sbg1"/>
</dbReference>
<proteinExistence type="inferred from homology"/>
<keyword evidence="5 10" id="KW-1133">Transmembrane helix</keyword>
<accession>A0A427YDP5</accession>
<evidence type="ECO:0000256" key="2">
    <source>
        <dbReference type="ARBA" id="ARBA00010962"/>
    </source>
</evidence>
<feature type="compositionally biased region" description="Basic and acidic residues" evidence="9">
    <location>
        <begin position="232"/>
        <end position="246"/>
    </location>
</feature>
<feature type="compositionally biased region" description="Low complexity" evidence="9">
    <location>
        <begin position="51"/>
        <end position="73"/>
    </location>
</feature>
<evidence type="ECO:0000256" key="3">
    <source>
        <dbReference type="ARBA" id="ARBA00022692"/>
    </source>
</evidence>
<feature type="region of interest" description="Disordered" evidence="9">
    <location>
        <begin position="844"/>
        <end position="878"/>
    </location>
</feature>
<evidence type="ECO:0000313" key="12">
    <source>
        <dbReference type="EMBL" id="RSH89206.1"/>
    </source>
</evidence>
<comment type="subcellular location">
    <subcellularLocation>
        <location evidence="1">Membrane</location>
        <topology evidence="1">Single-pass type II membrane protein</topology>
    </subcellularLocation>
</comment>
<evidence type="ECO:0000259" key="11">
    <source>
        <dbReference type="PROSITE" id="PS51762"/>
    </source>
</evidence>
<dbReference type="GO" id="GO:0031505">
    <property type="term" value="P:fungal-type cell wall organization"/>
    <property type="evidence" value="ECO:0007669"/>
    <property type="project" value="TreeGrafter"/>
</dbReference>
<feature type="compositionally biased region" description="Low complexity" evidence="9">
    <location>
        <begin position="111"/>
        <end position="124"/>
    </location>
</feature>
<feature type="region of interest" description="Disordered" evidence="9">
    <location>
        <begin position="1"/>
        <end position="246"/>
    </location>
</feature>
<evidence type="ECO:0000256" key="10">
    <source>
        <dbReference type="SAM" id="Phobius"/>
    </source>
</evidence>
<dbReference type="Pfam" id="PF03935">
    <property type="entry name" value="SKN1_KRE6_Sbg1"/>
    <property type="match status" value="2"/>
</dbReference>
<dbReference type="GO" id="GO:0006078">
    <property type="term" value="P:(1-&gt;6)-beta-D-glucan biosynthetic process"/>
    <property type="evidence" value="ECO:0007669"/>
    <property type="project" value="TreeGrafter"/>
</dbReference>
<feature type="compositionally biased region" description="Low complexity" evidence="9">
    <location>
        <begin position="1"/>
        <end position="15"/>
    </location>
</feature>
<evidence type="ECO:0000256" key="8">
    <source>
        <dbReference type="ARBA" id="ARBA00023316"/>
    </source>
</evidence>
<dbReference type="InterPro" id="IPR000757">
    <property type="entry name" value="Beta-glucanase-like"/>
</dbReference>
<dbReference type="GO" id="GO:0005789">
    <property type="term" value="C:endoplasmic reticulum membrane"/>
    <property type="evidence" value="ECO:0007669"/>
    <property type="project" value="TreeGrafter"/>
</dbReference>
<keyword evidence="7" id="KW-0325">Glycoprotein</keyword>
<dbReference type="GO" id="GO:0005886">
    <property type="term" value="C:plasma membrane"/>
    <property type="evidence" value="ECO:0007669"/>
    <property type="project" value="TreeGrafter"/>
</dbReference>
<protein>
    <recommendedName>
        <fullName evidence="11">GH16 domain-containing protein</fullName>
    </recommendedName>
</protein>
<feature type="compositionally biased region" description="Polar residues" evidence="9">
    <location>
        <begin position="203"/>
        <end position="216"/>
    </location>
</feature>
<dbReference type="PANTHER" id="PTHR31361">
    <property type="entry name" value="BETA-GLUCAN SYNTHESIS-ASSOCIATED PROTEIN KRE6-RELATED"/>
    <property type="match status" value="1"/>
</dbReference>
<feature type="transmembrane region" description="Helical" evidence="10">
    <location>
        <begin position="257"/>
        <end position="280"/>
    </location>
</feature>
<evidence type="ECO:0000313" key="13">
    <source>
        <dbReference type="Proteomes" id="UP000279259"/>
    </source>
</evidence>
<evidence type="ECO:0000256" key="4">
    <source>
        <dbReference type="ARBA" id="ARBA00022968"/>
    </source>
</evidence>
<evidence type="ECO:0000256" key="7">
    <source>
        <dbReference type="ARBA" id="ARBA00023180"/>
    </source>
</evidence>
<dbReference type="OrthoDB" id="412647at2759"/>
<evidence type="ECO:0000256" key="9">
    <source>
        <dbReference type="SAM" id="MobiDB-lite"/>
    </source>
</evidence>
<evidence type="ECO:0000256" key="1">
    <source>
        <dbReference type="ARBA" id="ARBA00004606"/>
    </source>
</evidence>
<evidence type="ECO:0000256" key="5">
    <source>
        <dbReference type="ARBA" id="ARBA00022989"/>
    </source>
</evidence>
<feature type="domain" description="GH16" evidence="11">
    <location>
        <begin position="309"/>
        <end position="776"/>
    </location>
</feature>